<name>A0ABV6DAY2_9HYPH</name>
<proteinExistence type="inferred from homology"/>
<protein>
    <recommendedName>
        <fullName evidence="5">UPF0391 membrane protein ACFFJ2_15605</fullName>
    </recommendedName>
</protein>
<evidence type="ECO:0000256" key="2">
    <source>
        <dbReference type="ARBA" id="ARBA00022692"/>
    </source>
</evidence>
<comment type="subcellular location">
    <subcellularLocation>
        <location evidence="5">Cell membrane</location>
        <topology evidence="5">Single-pass membrane protein</topology>
    </subcellularLocation>
</comment>
<sequence>MLKWIVILLIVAAVASLLGLNSLAGAAMTGAKILIAFVLVLFLLVALGIVAIA</sequence>
<dbReference type="PRINTS" id="PR00173">
    <property type="entry name" value="EDTRNSPORT"/>
</dbReference>
<dbReference type="HAMAP" id="MF_01361">
    <property type="entry name" value="UPF0391"/>
    <property type="match status" value="1"/>
</dbReference>
<keyword evidence="4 5" id="KW-0472">Membrane</keyword>
<dbReference type="Proteomes" id="UP001589755">
    <property type="component" value="Unassembled WGS sequence"/>
</dbReference>
<feature type="transmembrane region" description="Helical" evidence="5">
    <location>
        <begin position="34"/>
        <end position="52"/>
    </location>
</feature>
<keyword evidence="3 5" id="KW-1133">Transmembrane helix</keyword>
<evidence type="ECO:0000313" key="6">
    <source>
        <dbReference type="EMBL" id="MFC0209828.1"/>
    </source>
</evidence>
<gene>
    <name evidence="6" type="ORF">ACFFJ2_15605</name>
</gene>
<evidence type="ECO:0000256" key="4">
    <source>
        <dbReference type="ARBA" id="ARBA00023136"/>
    </source>
</evidence>
<accession>A0ABV6DAY2</accession>
<dbReference type="RefSeq" id="WP_261519521.1">
    <property type="nucleotide sequence ID" value="NZ_JAODNW010000004.1"/>
</dbReference>
<keyword evidence="7" id="KW-1185">Reference proteome</keyword>
<dbReference type="Pfam" id="PF07043">
    <property type="entry name" value="DUF1328"/>
    <property type="match status" value="1"/>
</dbReference>
<dbReference type="EMBL" id="JBHLXD010000030">
    <property type="protein sequence ID" value="MFC0209828.1"/>
    <property type="molecule type" value="Genomic_DNA"/>
</dbReference>
<comment type="similarity">
    <text evidence="5">Belongs to the UPF0391 family.</text>
</comment>
<evidence type="ECO:0000313" key="7">
    <source>
        <dbReference type="Proteomes" id="UP001589755"/>
    </source>
</evidence>
<evidence type="ECO:0000256" key="3">
    <source>
        <dbReference type="ARBA" id="ARBA00022989"/>
    </source>
</evidence>
<keyword evidence="1 5" id="KW-1003">Cell membrane</keyword>
<evidence type="ECO:0000256" key="1">
    <source>
        <dbReference type="ARBA" id="ARBA00022475"/>
    </source>
</evidence>
<organism evidence="6 7">
    <name type="scientific">Chelativorans intermedius</name>
    <dbReference type="NCBI Taxonomy" id="515947"/>
    <lineage>
        <taxon>Bacteria</taxon>
        <taxon>Pseudomonadati</taxon>
        <taxon>Pseudomonadota</taxon>
        <taxon>Alphaproteobacteria</taxon>
        <taxon>Hyphomicrobiales</taxon>
        <taxon>Phyllobacteriaceae</taxon>
        <taxon>Chelativorans</taxon>
    </lineage>
</organism>
<comment type="caution">
    <text evidence="6">The sequence shown here is derived from an EMBL/GenBank/DDBJ whole genome shotgun (WGS) entry which is preliminary data.</text>
</comment>
<keyword evidence="2 5" id="KW-0812">Transmembrane</keyword>
<dbReference type="PIRSF" id="PIRSF036466">
    <property type="entry name" value="UCP036466"/>
    <property type="match status" value="1"/>
</dbReference>
<reference evidence="6 7" key="1">
    <citation type="submission" date="2024-09" db="EMBL/GenBank/DDBJ databases">
        <authorList>
            <person name="Sun Q."/>
            <person name="Mori K."/>
        </authorList>
    </citation>
    <scope>NUCLEOTIDE SEQUENCE [LARGE SCALE GENOMIC DNA]</scope>
    <source>
        <strain evidence="6 7">CCM 8543</strain>
    </source>
</reference>
<evidence type="ECO:0000256" key="5">
    <source>
        <dbReference type="HAMAP-Rule" id="MF_01361"/>
    </source>
</evidence>
<dbReference type="InterPro" id="IPR009760">
    <property type="entry name" value="DUF1328"/>
</dbReference>